<dbReference type="PANTHER" id="PTHR45586:SF1">
    <property type="entry name" value="LIPOPOLYSACCHARIDE ASSEMBLY PROTEIN B"/>
    <property type="match status" value="1"/>
</dbReference>
<keyword evidence="5" id="KW-1185">Reference proteome</keyword>
<evidence type="ECO:0000256" key="2">
    <source>
        <dbReference type="ARBA" id="ARBA00022803"/>
    </source>
</evidence>
<feature type="repeat" description="TPR" evidence="3">
    <location>
        <begin position="774"/>
        <end position="807"/>
    </location>
</feature>
<dbReference type="PROSITE" id="PS50005">
    <property type="entry name" value="TPR"/>
    <property type="match status" value="1"/>
</dbReference>
<name>A0A8J7WCY3_9RHOB</name>
<protein>
    <submittedName>
        <fullName evidence="4">Tetratricopeptide repeat protein</fullName>
    </submittedName>
</protein>
<dbReference type="Gene3D" id="1.25.40.10">
    <property type="entry name" value="Tetratricopeptide repeat domain"/>
    <property type="match status" value="4"/>
</dbReference>
<sequence length="824" mass="89724">MKRHLERARPAILLAALCGTLLLSGCKSPEEKAEGYYQSGLALLAEGDEERALIELLNVFDQVEFHKEALQTYADIMMKRGRESEARSYYQRLVERHPDMIDARFALAQIAIRSGNWQEAERQRDALAALQPGNPKIRAIGLVLEYRDATLDGEDAARQRIAAEAAADLAALRVADETDDFGLNRIVIDHLATGDDPLSALPEIDAALERDPGGLELNMLKARILATAGEREATGVQLRRMIELFPENRAIQQALISWFLAQEDVAGAEAFLRGRAGADTADTGGHVDVVQLLLATRGREAAREELARLVAANTDTENGRFYRAMLASMDFEEGQVEAGIAGMRAALDGAAPGARTYGNQVILARMLVRGGDDAGARALVTQVLEADPGYLPALKLRAEWLIEADKPGEAIIVLRTALNQAPRDAETLTLLALAHQRNGDTELVADRLRLAVEASNGAPAESLRYARHLIETGRARLAVPVLQDVRLRAPQDLETLLLLANIHLGTQSWIEAQDIVEAMRGIDTDIAREAALTLQAAILQGQNRTEDSLALLQGEVGAAVSASDLQATRSVMLIVQTHIRNGDAEAARAYLDGILETSPDNPNLQLLDANLHALMGRRDLAEAGYRALIDRLPQDELPVRLLMGILSATGRQDEASVVLSDAIDRMPNSVTLLGIKANHLERDRNYAEAITIYETLYDRDNSNIIVVNNLASLLSVHGGTPESLDRAYNLAKRLRDTAVPAFQDTYGWIEYLRGNYETALEYLGPAAAELDTDPFVQYHLGMVYAKLGRGSDAKEALSRALELAGESLSAELAEAQNTLATLSD</sequence>
<accession>A0A8J7WCY3</accession>
<dbReference type="PROSITE" id="PS51257">
    <property type="entry name" value="PROKAR_LIPOPROTEIN"/>
    <property type="match status" value="1"/>
</dbReference>
<evidence type="ECO:0000256" key="3">
    <source>
        <dbReference type="PROSITE-ProRule" id="PRU00339"/>
    </source>
</evidence>
<dbReference type="InterPro" id="IPR019734">
    <property type="entry name" value="TPR_rpt"/>
</dbReference>
<dbReference type="InterPro" id="IPR011990">
    <property type="entry name" value="TPR-like_helical_dom_sf"/>
</dbReference>
<keyword evidence="1" id="KW-0677">Repeat</keyword>
<dbReference type="Pfam" id="PF13432">
    <property type="entry name" value="TPR_16"/>
    <property type="match status" value="1"/>
</dbReference>
<dbReference type="Pfam" id="PF14559">
    <property type="entry name" value="TPR_19"/>
    <property type="match status" value="2"/>
</dbReference>
<comment type="caution">
    <text evidence="4">The sequence shown here is derived from an EMBL/GenBank/DDBJ whole genome shotgun (WGS) entry which is preliminary data.</text>
</comment>
<dbReference type="EMBL" id="JAGTUU010000003">
    <property type="protein sequence ID" value="MBS0124169.1"/>
    <property type="molecule type" value="Genomic_DNA"/>
</dbReference>
<evidence type="ECO:0000256" key="1">
    <source>
        <dbReference type="ARBA" id="ARBA00022737"/>
    </source>
</evidence>
<organism evidence="4 5">
    <name type="scientific">Thetidibacter halocola</name>
    <dbReference type="NCBI Taxonomy" id="2827239"/>
    <lineage>
        <taxon>Bacteria</taxon>
        <taxon>Pseudomonadati</taxon>
        <taxon>Pseudomonadota</taxon>
        <taxon>Alphaproteobacteria</taxon>
        <taxon>Rhodobacterales</taxon>
        <taxon>Roseobacteraceae</taxon>
        <taxon>Thetidibacter</taxon>
    </lineage>
</organism>
<evidence type="ECO:0000313" key="5">
    <source>
        <dbReference type="Proteomes" id="UP000681356"/>
    </source>
</evidence>
<dbReference type="Pfam" id="PF13181">
    <property type="entry name" value="TPR_8"/>
    <property type="match status" value="1"/>
</dbReference>
<evidence type="ECO:0000313" key="4">
    <source>
        <dbReference type="EMBL" id="MBS0124169.1"/>
    </source>
</evidence>
<reference evidence="4" key="1">
    <citation type="submission" date="2021-04" db="EMBL/GenBank/DDBJ databases">
        <authorList>
            <person name="Yoon J."/>
        </authorList>
    </citation>
    <scope>NUCLEOTIDE SEQUENCE</scope>
    <source>
        <strain evidence="4">KMU-90</strain>
    </source>
</reference>
<gene>
    <name evidence="4" type="ORF">KB874_08475</name>
</gene>
<dbReference type="SMART" id="SM00028">
    <property type="entry name" value="TPR"/>
    <property type="match status" value="7"/>
</dbReference>
<dbReference type="RefSeq" id="WP_212536132.1">
    <property type="nucleotide sequence ID" value="NZ_JAGTUU010000003.1"/>
</dbReference>
<dbReference type="SUPFAM" id="SSF48452">
    <property type="entry name" value="TPR-like"/>
    <property type="match status" value="3"/>
</dbReference>
<dbReference type="PANTHER" id="PTHR45586">
    <property type="entry name" value="TPR REPEAT-CONTAINING PROTEIN PA4667"/>
    <property type="match status" value="1"/>
</dbReference>
<dbReference type="AlphaFoldDB" id="A0A8J7WCY3"/>
<keyword evidence="2 3" id="KW-0802">TPR repeat</keyword>
<proteinExistence type="predicted"/>
<dbReference type="Proteomes" id="UP000681356">
    <property type="component" value="Unassembled WGS sequence"/>
</dbReference>
<dbReference type="InterPro" id="IPR051012">
    <property type="entry name" value="CellSynth/LPSAsmb/PSIAsmb"/>
</dbReference>